<dbReference type="GO" id="GO:0016758">
    <property type="term" value="F:hexosyltransferase activity"/>
    <property type="evidence" value="ECO:0007669"/>
    <property type="project" value="InterPro"/>
</dbReference>
<gene>
    <name evidence="7" type="ORF">IEO70_12600</name>
</gene>
<comment type="subcellular location">
    <subcellularLocation>
        <location evidence="1">Membrane</location>
    </subcellularLocation>
</comment>
<protein>
    <submittedName>
        <fullName evidence="7">Glycosyltransferase</fullName>
    </submittedName>
</protein>
<feature type="domain" description="Glycosyl transferase family 28 C-terminal" evidence="5">
    <location>
        <begin position="215"/>
        <end position="333"/>
    </location>
</feature>
<dbReference type="AlphaFoldDB" id="A0A927CWS1"/>
<organism evidence="7 8">
    <name type="scientific">Peribacillus faecalis</name>
    <dbReference type="NCBI Taxonomy" id="2772559"/>
    <lineage>
        <taxon>Bacteria</taxon>
        <taxon>Bacillati</taxon>
        <taxon>Bacillota</taxon>
        <taxon>Bacilli</taxon>
        <taxon>Bacillales</taxon>
        <taxon>Bacillaceae</taxon>
        <taxon>Peribacillus</taxon>
    </lineage>
</organism>
<dbReference type="InterPro" id="IPR009695">
    <property type="entry name" value="Diacylglyc_glucosyltr_N"/>
</dbReference>
<dbReference type="GO" id="GO:0009247">
    <property type="term" value="P:glycolipid biosynthetic process"/>
    <property type="evidence" value="ECO:0007669"/>
    <property type="project" value="InterPro"/>
</dbReference>
<evidence type="ECO:0000313" key="8">
    <source>
        <dbReference type="Proteomes" id="UP000602076"/>
    </source>
</evidence>
<sequence length="365" mass="42174">MRILIMTIKLGGGHYSASLSLKEQIQSQFSDAIIQINDICEYMLPDYYKKIYRAYDLFVNKGSKIYNFLYNYSEKKEVNFKPLVPERFLTKMDVLVSDFKPDVIISTCSISSQIVSTYKAAYNHSIPFITCITDITDHPSWINPYTDYYLVATPSVKKELVEKGIDSKSIYINGIPVREEFTADHLHPDSSCKHLLIMGGGLGMLPKRQSFYRHLNELPNVETTILAGHNEKLVQKLQGKFEHIQVIGYTDKVYDYMKKADLIISKPGGITLFESIYSEVPILTFEPSLAQEIKNQHFIVDHHIGEVLDQNHEENLKHIDKLLNDEKTLNAFRSNMRHLKKEWNNQQIEDILFSIQQSQLKEVTK</sequence>
<name>A0A927CWS1_9BACI</name>
<dbReference type="EMBL" id="JACXSI010000029">
    <property type="protein sequence ID" value="MBD3109188.1"/>
    <property type="molecule type" value="Genomic_DNA"/>
</dbReference>
<comment type="similarity">
    <text evidence="2">Belongs to the glycosyltransferase 28 family.</text>
</comment>
<evidence type="ECO:0000256" key="2">
    <source>
        <dbReference type="ARBA" id="ARBA00006962"/>
    </source>
</evidence>
<evidence type="ECO:0000259" key="5">
    <source>
        <dbReference type="Pfam" id="PF04101"/>
    </source>
</evidence>
<evidence type="ECO:0000259" key="6">
    <source>
        <dbReference type="Pfam" id="PF06925"/>
    </source>
</evidence>
<dbReference type="RefSeq" id="WP_190998725.1">
    <property type="nucleotide sequence ID" value="NZ_JACXSI010000029.1"/>
</dbReference>
<dbReference type="PANTHER" id="PTHR43025">
    <property type="entry name" value="MONOGALACTOSYLDIACYLGLYCEROL SYNTHASE"/>
    <property type="match status" value="1"/>
</dbReference>
<feature type="domain" description="Diacylglycerol glucosyltransferase N-terminal" evidence="6">
    <location>
        <begin position="14"/>
        <end position="177"/>
    </location>
</feature>
<evidence type="ECO:0000256" key="4">
    <source>
        <dbReference type="ARBA" id="ARBA00022679"/>
    </source>
</evidence>
<keyword evidence="3" id="KW-0328">Glycosyltransferase</keyword>
<dbReference type="InterPro" id="IPR007235">
    <property type="entry name" value="Glyco_trans_28_C"/>
</dbReference>
<evidence type="ECO:0000256" key="3">
    <source>
        <dbReference type="ARBA" id="ARBA00022676"/>
    </source>
</evidence>
<keyword evidence="4" id="KW-0808">Transferase</keyword>
<dbReference type="Gene3D" id="3.40.50.2000">
    <property type="entry name" value="Glycogen Phosphorylase B"/>
    <property type="match status" value="1"/>
</dbReference>
<dbReference type="Pfam" id="PF06925">
    <property type="entry name" value="MGDG_synth"/>
    <property type="match status" value="1"/>
</dbReference>
<dbReference type="InterPro" id="IPR050519">
    <property type="entry name" value="Glycosyltransf_28_UgtP"/>
</dbReference>
<reference evidence="7" key="1">
    <citation type="submission" date="2020-09" db="EMBL/GenBank/DDBJ databases">
        <title>Bacillus faecalis sp. nov., a moderately halophilic bacterium isolated from cow faeces.</title>
        <authorList>
            <person name="Jiang L."/>
            <person name="Lee J."/>
        </authorList>
    </citation>
    <scope>NUCLEOTIDE SEQUENCE</scope>
    <source>
        <strain evidence="7">AGMB 02131</strain>
    </source>
</reference>
<dbReference type="SUPFAM" id="SSF53756">
    <property type="entry name" value="UDP-Glycosyltransferase/glycogen phosphorylase"/>
    <property type="match status" value="1"/>
</dbReference>
<proteinExistence type="inferred from homology"/>
<dbReference type="Proteomes" id="UP000602076">
    <property type="component" value="Unassembled WGS sequence"/>
</dbReference>
<dbReference type="GO" id="GO:0016020">
    <property type="term" value="C:membrane"/>
    <property type="evidence" value="ECO:0007669"/>
    <property type="project" value="UniProtKB-SubCell"/>
</dbReference>
<evidence type="ECO:0000256" key="1">
    <source>
        <dbReference type="ARBA" id="ARBA00004370"/>
    </source>
</evidence>
<keyword evidence="8" id="KW-1185">Reference proteome</keyword>
<dbReference type="PANTHER" id="PTHR43025:SF3">
    <property type="entry name" value="MONOGALACTOSYLDIACYLGLYCEROL SYNTHASE 1, CHLOROPLASTIC"/>
    <property type="match status" value="1"/>
</dbReference>
<comment type="caution">
    <text evidence="7">The sequence shown here is derived from an EMBL/GenBank/DDBJ whole genome shotgun (WGS) entry which is preliminary data.</text>
</comment>
<evidence type="ECO:0000313" key="7">
    <source>
        <dbReference type="EMBL" id="MBD3109188.1"/>
    </source>
</evidence>
<dbReference type="Pfam" id="PF04101">
    <property type="entry name" value="Glyco_tran_28_C"/>
    <property type="match status" value="1"/>
</dbReference>
<accession>A0A927CWS1</accession>